<comment type="function">
    <text evidence="7">Ligates lysine onto the cytidine present at position 34 of the AUA codon-specific tRNA(Ile) that contains the anticodon CAU, in an ATP-dependent manner. Cytidine is converted to lysidine, thus changing the amino acid specificity of the tRNA from methionine to isoleucine.</text>
</comment>
<dbReference type="Pfam" id="PF01171">
    <property type="entry name" value="ATP_bind_3"/>
    <property type="match status" value="1"/>
</dbReference>
<dbReference type="GO" id="GO:0005524">
    <property type="term" value="F:ATP binding"/>
    <property type="evidence" value="ECO:0007669"/>
    <property type="project" value="UniProtKB-UniRule"/>
</dbReference>
<comment type="subcellular location">
    <subcellularLocation>
        <location evidence="7">Cytoplasm</location>
    </subcellularLocation>
</comment>
<dbReference type="InterPro" id="IPR014729">
    <property type="entry name" value="Rossmann-like_a/b/a_fold"/>
</dbReference>
<evidence type="ECO:0000256" key="6">
    <source>
        <dbReference type="ARBA" id="ARBA00048539"/>
    </source>
</evidence>
<dbReference type="SUPFAM" id="SSF82829">
    <property type="entry name" value="MesJ substrate recognition domain-like"/>
    <property type="match status" value="1"/>
</dbReference>
<comment type="caution">
    <text evidence="10">The sequence shown here is derived from an EMBL/GenBank/DDBJ whole genome shotgun (WGS) entry which is preliminary data.</text>
</comment>
<keyword evidence="3 7" id="KW-0819">tRNA processing</keyword>
<dbReference type="InterPro" id="IPR012795">
    <property type="entry name" value="tRNA_Ile_lys_synt_N"/>
</dbReference>
<evidence type="ECO:0000256" key="5">
    <source>
        <dbReference type="ARBA" id="ARBA00022840"/>
    </source>
</evidence>
<dbReference type="InterPro" id="IPR011063">
    <property type="entry name" value="TilS/TtcA_N"/>
</dbReference>
<dbReference type="InterPro" id="IPR012094">
    <property type="entry name" value="tRNA_Ile_lys_synt"/>
</dbReference>
<dbReference type="PANTHER" id="PTHR43033">
    <property type="entry name" value="TRNA(ILE)-LYSIDINE SYNTHASE-RELATED"/>
    <property type="match status" value="1"/>
</dbReference>
<dbReference type="CDD" id="cd01992">
    <property type="entry name" value="TilS_N"/>
    <property type="match status" value="1"/>
</dbReference>
<dbReference type="HAMAP" id="MF_01161">
    <property type="entry name" value="tRNA_Ile_lys_synt"/>
    <property type="match status" value="1"/>
</dbReference>
<dbReference type="GO" id="GO:0006400">
    <property type="term" value="P:tRNA modification"/>
    <property type="evidence" value="ECO:0007669"/>
    <property type="project" value="UniProtKB-UniRule"/>
</dbReference>
<reference evidence="10 11" key="1">
    <citation type="submission" date="2019-02" db="EMBL/GenBank/DDBJ databases">
        <title>Prokaryotic population dynamics and viral predation in marine succession experiment using metagenomics: the confinement effect.</title>
        <authorList>
            <person name="Haro-Moreno J.M."/>
            <person name="Rodriguez-Valera F."/>
            <person name="Lopez-Perez M."/>
        </authorList>
    </citation>
    <scope>NUCLEOTIDE SEQUENCE [LARGE SCALE GENOMIC DNA]</scope>
    <source>
        <strain evidence="10">MED-G165</strain>
    </source>
</reference>
<evidence type="ECO:0000256" key="3">
    <source>
        <dbReference type="ARBA" id="ARBA00022694"/>
    </source>
</evidence>
<dbReference type="Gene3D" id="1.20.59.20">
    <property type="match status" value="1"/>
</dbReference>
<evidence type="ECO:0000256" key="1">
    <source>
        <dbReference type="ARBA" id="ARBA00022490"/>
    </source>
</evidence>
<comment type="catalytic activity">
    <reaction evidence="6 7">
        <text>cytidine(34) in tRNA(Ile2) + L-lysine + ATP = lysidine(34) in tRNA(Ile2) + AMP + diphosphate + H(+)</text>
        <dbReference type="Rhea" id="RHEA:43744"/>
        <dbReference type="Rhea" id="RHEA-COMP:10625"/>
        <dbReference type="Rhea" id="RHEA-COMP:10670"/>
        <dbReference type="ChEBI" id="CHEBI:15378"/>
        <dbReference type="ChEBI" id="CHEBI:30616"/>
        <dbReference type="ChEBI" id="CHEBI:32551"/>
        <dbReference type="ChEBI" id="CHEBI:33019"/>
        <dbReference type="ChEBI" id="CHEBI:82748"/>
        <dbReference type="ChEBI" id="CHEBI:83665"/>
        <dbReference type="ChEBI" id="CHEBI:456215"/>
        <dbReference type="EC" id="6.3.4.19"/>
    </reaction>
</comment>
<dbReference type="SUPFAM" id="SSF52402">
    <property type="entry name" value="Adenine nucleotide alpha hydrolases-like"/>
    <property type="match status" value="1"/>
</dbReference>
<dbReference type="Proteomes" id="UP000316449">
    <property type="component" value="Unassembled WGS sequence"/>
</dbReference>
<evidence type="ECO:0000313" key="11">
    <source>
        <dbReference type="Proteomes" id="UP000316449"/>
    </source>
</evidence>
<evidence type="ECO:0000259" key="8">
    <source>
        <dbReference type="Pfam" id="PF01171"/>
    </source>
</evidence>
<comment type="domain">
    <text evidence="7">The N-terminal region contains the highly conserved SGGXDS motif, predicted to be a P-loop motif involved in ATP binding.</text>
</comment>
<comment type="similarity">
    <text evidence="7">Belongs to the tRNA(Ile)-lysidine synthase family.</text>
</comment>
<accession>A0A520MUE4</accession>
<proteinExistence type="inferred from homology"/>
<name>A0A520MUE4_9GAMM</name>
<feature type="binding site" evidence="7">
    <location>
        <begin position="22"/>
        <end position="27"/>
    </location>
    <ligand>
        <name>ATP</name>
        <dbReference type="ChEBI" id="CHEBI:30616"/>
    </ligand>
</feature>
<evidence type="ECO:0000313" key="10">
    <source>
        <dbReference type="EMBL" id="RZO24840.1"/>
    </source>
</evidence>
<gene>
    <name evidence="7 10" type="primary">tilS</name>
    <name evidence="10" type="ORF">EVA98_00800</name>
</gene>
<dbReference type="AlphaFoldDB" id="A0A520MUE4"/>
<evidence type="ECO:0000256" key="7">
    <source>
        <dbReference type="HAMAP-Rule" id="MF_01161"/>
    </source>
</evidence>
<keyword evidence="5 7" id="KW-0067">ATP-binding</keyword>
<organism evidence="10 11">
    <name type="scientific">SAR86 cluster bacterium</name>
    <dbReference type="NCBI Taxonomy" id="2030880"/>
    <lineage>
        <taxon>Bacteria</taxon>
        <taxon>Pseudomonadati</taxon>
        <taxon>Pseudomonadota</taxon>
        <taxon>Gammaproteobacteria</taxon>
        <taxon>SAR86 cluster</taxon>
    </lineage>
</organism>
<dbReference type="PANTHER" id="PTHR43033:SF1">
    <property type="entry name" value="TRNA(ILE)-LYSIDINE SYNTHASE-RELATED"/>
    <property type="match status" value="1"/>
</dbReference>
<dbReference type="NCBIfam" id="TIGR02432">
    <property type="entry name" value="lysidine_TilS_N"/>
    <property type="match status" value="1"/>
</dbReference>
<dbReference type="EMBL" id="SHBK01000005">
    <property type="protein sequence ID" value="RZO24840.1"/>
    <property type="molecule type" value="Genomic_DNA"/>
</dbReference>
<protein>
    <recommendedName>
        <fullName evidence="7">tRNA(Ile)-lysidine synthase</fullName>
        <ecNumber evidence="7">6.3.4.19</ecNumber>
    </recommendedName>
    <alternativeName>
        <fullName evidence="7">tRNA(Ile)-2-lysyl-cytidine synthase</fullName>
    </alternativeName>
    <alternativeName>
        <fullName evidence="7">tRNA(Ile)-lysidine synthetase</fullName>
    </alternativeName>
</protein>
<evidence type="ECO:0000259" key="9">
    <source>
        <dbReference type="Pfam" id="PF09179"/>
    </source>
</evidence>
<dbReference type="GO" id="GO:0032267">
    <property type="term" value="F:tRNA(Ile)-lysidine synthase activity"/>
    <property type="evidence" value="ECO:0007669"/>
    <property type="project" value="UniProtKB-EC"/>
</dbReference>
<dbReference type="GO" id="GO:0005737">
    <property type="term" value="C:cytoplasm"/>
    <property type="evidence" value="ECO:0007669"/>
    <property type="project" value="UniProtKB-SubCell"/>
</dbReference>
<dbReference type="Pfam" id="PF09179">
    <property type="entry name" value="TilS"/>
    <property type="match status" value="1"/>
</dbReference>
<feature type="domain" description="tRNA(Ile)-lysidine synthase substrate-binding" evidence="9">
    <location>
        <begin position="248"/>
        <end position="298"/>
    </location>
</feature>
<sequence length="321" mass="36924">MFDPKIFFDLVDPNKNIIVAFSGGGDSSALLHFCYELTQQGLLHGHLSAIHINHSLSKHSDSWEDHCKIFCRERNIDYQSYVVNINIKKSGLESAARNVRYKIFQEALQPNDQLLMAHHADDVAETILFRLFRGTGLDGLQGPMKKRPLGKGVILRPLLGYSKADLSQYLSANNIEFITDETNFDDHQDRNYIRNELLQRASSRWPNASLQIQQTAELVSKHKKVHDFLLDKQFGEKIKDSKLQRMFLLELEEDTCKEVIRYWIKANNVAMPNKKIIDEILKAFIYSNPSAKTQVHWSRADNDQKSAFLTFCDGDLVLNKK</sequence>
<evidence type="ECO:0000256" key="4">
    <source>
        <dbReference type="ARBA" id="ARBA00022741"/>
    </source>
</evidence>
<dbReference type="InterPro" id="IPR015262">
    <property type="entry name" value="tRNA_Ile_lys_synt_subst-bd"/>
</dbReference>
<keyword evidence="2 7" id="KW-0436">Ligase</keyword>
<dbReference type="Gene3D" id="3.40.50.620">
    <property type="entry name" value="HUPs"/>
    <property type="match status" value="1"/>
</dbReference>
<evidence type="ECO:0000256" key="2">
    <source>
        <dbReference type="ARBA" id="ARBA00022598"/>
    </source>
</evidence>
<keyword evidence="1 7" id="KW-0963">Cytoplasm</keyword>
<dbReference type="EC" id="6.3.4.19" evidence="7"/>
<keyword evidence="4 7" id="KW-0547">Nucleotide-binding</keyword>
<feature type="domain" description="tRNA(Ile)-lysidine/2-thiocytidine synthase N-terminal" evidence="8">
    <location>
        <begin position="17"/>
        <end position="196"/>
    </location>
</feature>